<dbReference type="GO" id="GO:0070475">
    <property type="term" value="P:rRNA base methylation"/>
    <property type="evidence" value="ECO:0007669"/>
    <property type="project" value="TreeGrafter"/>
</dbReference>
<name>A0A160VHG8_9ZZZZ</name>
<dbReference type="GO" id="GO:0005737">
    <property type="term" value="C:cytoplasm"/>
    <property type="evidence" value="ECO:0007669"/>
    <property type="project" value="TreeGrafter"/>
</dbReference>
<dbReference type="GO" id="GO:0071424">
    <property type="term" value="F:rRNA (cytosine-N4-)-methyltransferase activity"/>
    <property type="evidence" value="ECO:0007669"/>
    <property type="project" value="TreeGrafter"/>
</dbReference>
<protein>
    <submittedName>
        <fullName evidence="5">rRNA small subunit methyltransferase H</fullName>
    </submittedName>
</protein>
<dbReference type="NCBIfam" id="TIGR00006">
    <property type="entry name" value="16S rRNA (cytosine(1402)-N(4))-methyltransferase RsmH"/>
    <property type="match status" value="1"/>
</dbReference>
<organism evidence="5">
    <name type="scientific">hydrothermal vent metagenome</name>
    <dbReference type="NCBI Taxonomy" id="652676"/>
    <lineage>
        <taxon>unclassified sequences</taxon>
        <taxon>metagenomes</taxon>
        <taxon>ecological metagenomes</taxon>
    </lineage>
</organism>
<dbReference type="SUPFAM" id="SSF53335">
    <property type="entry name" value="S-adenosyl-L-methionine-dependent methyltransferases"/>
    <property type="match status" value="1"/>
</dbReference>
<keyword evidence="4" id="KW-0949">S-adenosyl-L-methionine</keyword>
<dbReference type="InterPro" id="IPR029063">
    <property type="entry name" value="SAM-dependent_MTases_sf"/>
</dbReference>
<evidence type="ECO:0000313" key="5">
    <source>
        <dbReference type="EMBL" id="CUV10266.1"/>
    </source>
</evidence>
<evidence type="ECO:0000256" key="2">
    <source>
        <dbReference type="ARBA" id="ARBA00022603"/>
    </source>
</evidence>
<dbReference type="PIRSF" id="PIRSF004486">
    <property type="entry name" value="MraW"/>
    <property type="match status" value="1"/>
</dbReference>
<accession>A0A160VHG8</accession>
<dbReference type="AlphaFoldDB" id="A0A160VHG8"/>
<dbReference type="InterPro" id="IPR023397">
    <property type="entry name" value="SAM-dep_MeTrfase_MraW_recog"/>
</dbReference>
<dbReference type="SUPFAM" id="SSF81799">
    <property type="entry name" value="Putative methyltransferase TM0872, insert domain"/>
    <property type="match status" value="1"/>
</dbReference>
<keyword evidence="2 5" id="KW-0489">Methyltransferase</keyword>
<sequence>MNAKALQEQPQLHIPVMASEVLTYLNLQPNGAYLDGTIGAGGHATQILNQLSANGKLIGIDRDAEALEICSKHFSASAQPVLLYHSSYDQFPGILKKLGISELNGMVLDLGISTMQLDSDSRGFGFKTKGKLDMRFNEETGETAAELISRLSERELADFIYQYGEERHSRKIARTIKSLKQLTTVADLKEAVRRSTPPHQRNKSLARVFQAIRIAVNSELDKLAIFLDHFNDYLCIGGRVVIMSYHSLEDRMVKHCFRSLKQSGKLKVLTKKPIVPSEFEQFQNKRARSAKLRAAERIA</sequence>
<dbReference type="Gene3D" id="3.40.50.150">
    <property type="entry name" value="Vaccinia Virus protein VP39"/>
    <property type="match status" value="1"/>
</dbReference>
<dbReference type="InterPro" id="IPR002903">
    <property type="entry name" value="RsmH"/>
</dbReference>
<comment type="similarity">
    <text evidence="1">Belongs to the methyltransferase superfamily. RsmH family.</text>
</comment>
<gene>
    <name evidence="5" type="ORF">MGWOODY_Mmi1707</name>
</gene>
<dbReference type="EMBL" id="FAXC01000389">
    <property type="protein sequence ID" value="CUV10266.1"/>
    <property type="molecule type" value="Genomic_DNA"/>
</dbReference>
<keyword evidence="3 5" id="KW-0808">Transferase</keyword>
<evidence type="ECO:0000256" key="3">
    <source>
        <dbReference type="ARBA" id="ARBA00022679"/>
    </source>
</evidence>
<reference evidence="5" key="1">
    <citation type="submission" date="2015-10" db="EMBL/GenBank/DDBJ databases">
        <authorList>
            <person name="Gilbert D.G."/>
        </authorList>
    </citation>
    <scope>NUCLEOTIDE SEQUENCE</scope>
</reference>
<evidence type="ECO:0000256" key="4">
    <source>
        <dbReference type="ARBA" id="ARBA00022691"/>
    </source>
</evidence>
<dbReference type="HAMAP" id="MF_01007">
    <property type="entry name" value="16SrRNA_methyltr_H"/>
    <property type="match status" value="1"/>
</dbReference>
<evidence type="ECO:0000256" key="1">
    <source>
        <dbReference type="ARBA" id="ARBA00010396"/>
    </source>
</evidence>
<dbReference type="PANTHER" id="PTHR11265:SF0">
    <property type="entry name" value="12S RRNA N4-METHYLCYTIDINE METHYLTRANSFERASE"/>
    <property type="match status" value="1"/>
</dbReference>
<proteinExistence type="inferred from homology"/>
<dbReference type="PANTHER" id="PTHR11265">
    <property type="entry name" value="S-ADENOSYL-METHYLTRANSFERASE MRAW"/>
    <property type="match status" value="1"/>
</dbReference>
<dbReference type="Gene3D" id="1.10.150.170">
    <property type="entry name" value="Putative methyltransferase TM0872, insert domain"/>
    <property type="match status" value="1"/>
</dbReference>
<dbReference type="Pfam" id="PF01795">
    <property type="entry name" value="Methyltransf_5"/>
    <property type="match status" value="1"/>
</dbReference>